<comment type="caution">
    <text evidence="2">The sequence shown here is derived from an EMBL/GenBank/DDBJ whole genome shotgun (WGS) entry which is preliminary data.</text>
</comment>
<reference evidence="2 3" key="1">
    <citation type="submission" date="2017-10" db="EMBL/GenBank/DDBJ databases">
        <title>Bifidobacterium xylocopum sp. nov. and Bifidobacterium aemilianum sp. nov., from the carpenter bee (Xylocopa violacea) digestive tract.</title>
        <authorList>
            <person name="Alberoni D."/>
            <person name="Baffoni L."/>
            <person name="Di Gioia D."/>
            <person name="Gaggia F."/>
            <person name="Biavati B."/>
        </authorList>
    </citation>
    <scope>NUCLEOTIDE SEQUENCE [LARGE SCALE GENOMIC DNA]</scope>
    <source>
        <strain evidence="2 3">XV10</strain>
    </source>
</reference>
<dbReference type="OrthoDB" id="9773404at2"/>
<keyword evidence="1" id="KW-0812">Transmembrane</keyword>
<feature type="transmembrane region" description="Helical" evidence="1">
    <location>
        <begin position="49"/>
        <end position="77"/>
    </location>
</feature>
<keyword evidence="1" id="KW-0472">Membrane</keyword>
<feature type="transmembrane region" description="Helical" evidence="1">
    <location>
        <begin position="21"/>
        <end position="43"/>
    </location>
</feature>
<organism evidence="2 3">
    <name type="scientific">Bifidobacterium aemilianum</name>
    <dbReference type="NCBI Taxonomy" id="2493120"/>
    <lineage>
        <taxon>Bacteria</taxon>
        <taxon>Bacillati</taxon>
        <taxon>Actinomycetota</taxon>
        <taxon>Actinomycetes</taxon>
        <taxon>Bifidobacteriales</taxon>
        <taxon>Bifidobacteriaceae</taxon>
        <taxon>Bifidobacterium</taxon>
    </lineage>
</organism>
<evidence type="ECO:0000313" key="2">
    <source>
        <dbReference type="EMBL" id="RBP97114.1"/>
    </source>
</evidence>
<proteinExistence type="predicted"/>
<keyword evidence="3" id="KW-1185">Reference proteome</keyword>
<dbReference type="Proteomes" id="UP000252530">
    <property type="component" value="Unassembled WGS sequence"/>
</dbReference>
<accession>A0A366K622</accession>
<dbReference type="EMBL" id="PDCG01000093">
    <property type="protein sequence ID" value="RBP97114.1"/>
    <property type="molecule type" value="Genomic_DNA"/>
</dbReference>
<gene>
    <name evidence="2" type="ORF">CRD60_08550</name>
</gene>
<dbReference type="AlphaFoldDB" id="A0A366K622"/>
<dbReference type="RefSeq" id="WP_161522230.1">
    <property type="nucleotide sequence ID" value="NZ_PDCG01000093.1"/>
</dbReference>
<feature type="non-terminal residue" evidence="2">
    <location>
        <position position="1"/>
    </location>
</feature>
<evidence type="ECO:0000313" key="3">
    <source>
        <dbReference type="Proteomes" id="UP000252530"/>
    </source>
</evidence>
<name>A0A366K622_9BIFI</name>
<evidence type="ECO:0000256" key="1">
    <source>
        <dbReference type="SAM" id="Phobius"/>
    </source>
</evidence>
<sequence length="83" mass="8893">EATPGPVGSAIRSRRGKWQSFLGLPIVGVPCFMTFFWAVVIMMQQAPTLAILLTIMFVSGAFGAINGPIVQAMPFALPDIRGK</sequence>
<protein>
    <submittedName>
        <fullName evidence="2">Uncharacterized protein</fullName>
    </submittedName>
</protein>
<keyword evidence="1" id="KW-1133">Transmembrane helix</keyword>